<dbReference type="Gene3D" id="1.25.40.10">
    <property type="entry name" value="Tetratricopeptide repeat domain"/>
    <property type="match status" value="1"/>
</dbReference>
<dbReference type="OrthoDB" id="9815923at2"/>
<dbReference type="RefSeq" id="WP_066825218.1">
    <property type="nucleotide sequence ID" value="NZ_LTBA01000017.1"/>
</dbReference>
<dbReference type="InterPro" id="IPR001173">
    <property type="entry name" value="Glyco_trans_2-like"/>
</dbReference>
<organism evidence="2 3">
    <name type="scientific">Clostridium tepidiprofundi DSM 19306</name>
    <dbReference type="NCBI Taxonomy" id="1121338"/>
    <lineage>
        <taxon>Bacteria</taxon>
        <taxon>Bacillati</taxon>
        <taxon>Bacillota</taxon>
        <taxon>Clostridia</taxon>
        <taxon>Eubacteriales</taxon>
        <taxon>Clostridiaceae</taxon>
        <taxon>Clostridium</taxon>
    </lineage>
</organism>
<dbReference type="InterPro" id="IPR029044">
    <property type="entry name" value="Nucleotide-diphossugar_trans"/>
</dbReference>
<dbReference type="AlphaFoldDB" id="A0A151B3E3"/>
<keyword evidence="2" id="KW-0328">Glycosyltransferase</keyword>
<dbReference type="GO" id="GO:0016757">
    <property type="term" value="F:glycosyltransferase activity"/>
    <property type="evidence" value="ECO:0007669"/>
    <property type="project" value="UniProtKB-KW"/>
</dbReference>
<keyword evidence="2" id="KW-0808">Transferase</keyword>
<dbReference type="STRING" id="1121338.CLTEP_16490"/>
<dbReference type="Gene3D" id="3.90.550.10">
    <property type="entry name" value="Spore Coat Polysaccharide Biosynthesis Protein SpsA, Chain A"/>
    <property type="match status" value="1"/>
</dbReference>
<dbReference type="EMBL" id="LTBA01000017">
    <property type="protein sequence ID" value="KYH34416.1"/>
    <property type="molecule type" value="Genomic_DNA"/>
</dbReference>
<dbReference type="Proteomes" id="UP000075531">
    <property type="component" value="Unassembled WGS sequence"/>
</dbReference>
<proteinExistence type="predicted"/>
<reference evidence="2 3" key="1">
    <citation type="submission" date="2016-02" db="EMBL/GenBank/DDBJ databases">
        <title>Genome sequence of Clostridium tepidiprofundi DSM 19306.</title>
        <authorList>
            <person name="Poehlein A."/>
            <person name="Daniel R."/>
        </authorList>
    </citation>
    <scope>NUCLEOTIDE SEQUENCE [LARGE SCALE GENOMIC DNA]</scope>
    <source>
        <strain evidence="2 3">DSM 19306</strain>
    </source>
</reference>
<dbReference type="PANTHER" id="PTHR43630">
    <property type="entry name" value="POLY-BETA-1,6-N-ACETYL-D-GLUCOSAMINE SYNTHASE"/>
    <property type="match status" value="1"/>
</dbReference>
<sequence>MISLCMIVKNEEDNLDRCLNSAEGIADEIIIVDTGSSDSTVEIAKKYTDKVYFFEWIYDFSAARNFSISKATGDWILILDADDEVSSKSKCKIRELASNYSVDVYFFNTLNVMDENNKDEIIINQNPRLFQNKPGYRYEGEVHNQLISVIQKVNPNMVMKFAPIDIYHYGYLNSNIVKQKKRERNMNILLMQLEKSPNDPFVHYNIANEYFALNNKKEAYNHYLFAYNRVKPSTAFYPRLIIRMLLCCMDLGLYDDIHIYSNEALKYYPNFTDIYYINGIINHIIGRPTAAVRALEKSIIIGESPPFLAYFKGSGTYKSLENLYKIYFEFEDYEKCLECCFKLFKYPKKINIDFIKTVMHCMYKLKTPKEEKEKVLKIILDNNKKDGYIYASNILLMEKDYALALEYIDKGLKHLELQSIEESSSKDLANTLKYYKGVCEFNTKNYKKSILTLININSKNVMYYNIPHIFLAGIFTNDDKAIKFSINNSSYTGKVCKALYDILNNMSPEKLTDDKEESLKYKSIIFLMLRISLNIDDNTLFKQTLKLLDLINCNDIHLELGKLFYEYRKFNISKKELSLSIAQNHVIDKKGAKIFYNLL</sequence>
<dbReference type="PANTHER" id="PTHR43630:SF2">
    <property type="entry name" value="GLYCOSYLTRANSFERASE"/>
    <property type="match status" value="1"/>
</dbReference>
<dbReference type="SUPFAM" id="SSF48452">
    <property type="entry name" value="TPR-like"/>
    <property type="match status" value="1"/>
</dbReference>
<keyword evidence="3" id="KW-1185">Reference proteome</keyword>
<gene>
    <name evidence="2" type="primary">sunS</name>
    <name evidence="2" type="ORF">CLTEP_16490</name>
</gene>
<feature type="domain" description="Glycosyltransferase 2-like" evidence="1">
    <location>
        <begin position="3"/>
        <end position="125"/>
    </location>
</feature>
<dbReference type="CDD" id="cd02511">
    <property type="entry name" value="Beta4Glucosyltransferase"/>
    <property type="match status" value="1"/>
</dbReference>
<evidence type="ECO:0000259" key="1">
    <source>
        <dbReference type="Pfam" id="PF00535"/>
    </source>
</evidence>
<name>A0A151B3E3_9CLOT</name>
<dbReference type="InterPro" id="IPR011990">
    <property type="entry name" value="TPR-like_helical_dom_sf"/>
</dbReference>
<accession>A0A151B3E3</accession>
<protein>
    <submittedName>
        <fullName evidence="2">SPBc2 prophage-derived glycosyltransferase SunS</fullName>
        <ecNumber evidence="2">2.4.1.-</ecNumber>
    </submittedName>
</protein>
<dbReference type="SUPFAM" id="SSF53448">
    <property type="entry name" value="Nucleotide-diphospho-sugar transferases"/>
    <property type="match status" value="1"/>
</dbReference>
<evidence type="ECO:0000313" key="2">
    <source>
        <dbReference type="EMBL" id="KYH34416.1"/>
    </source>
</evidence>
<evidence type="ECO:0000313" key="3">
    <source>
        <dbReference type="Proteomes" id="UP000075531"/>
    </source>
</evidence>
<dbReference type="PATRIC" id="fig|1121338.3.peg.1697"/>
<comment type="caution">
    <text evidence="2">The sequence shown here is derived from an EMBL/GenBank/DDBJ whole genome shotgun (WGS) entry which is preliminary data.</text>
</comment>
<dbReference type="EC" id="2.4.1.-" evidence="2"/>
<dbReference type="Pfam" id="PF00535">
    <property type="entry name" value="Glycos_transf_2"/>
    <property type="match status" value="1"/>
</dbReference>